<dbReference type="AlphaFoldDB" id="A0A2H1H481"/>
<evidence type="ECO:0008006" key="3">
    <source>
        <dbReference type="Google" id="ProtNLM"/>
    </source>
</evidence>
<evidence type="ECO:0000313" key="2">
    <source>
        <dbReference type="Proteomes" id="UP000245764"/>
    </source>
</evidence>
<protein>
    <recommendedName>
        <fullName evidence="3">C2H2-type domain-containing protein</fullName>
    </recommendedName>
</protein>
<name>A0A2H1H481_ZYMTR</name>
<organism evidence="1 2">
    <name type="scientific">Zymoseptoria tritici ST99CH_1E4</name>
    <dbReference type="NCBI Taxonomy" id="1276532"/>
    <lineage>
        <taxon>Eukaryota</taxon>
        <taxon>Fungi</taxon>
        <taxon>Dikarya</taxon>
        <taxon>Ascomycota</taxon>
        <taxon>Pezizomycotina</taxon>
        <taxon>Dothideomycetes</taxon>
        <taxon>Dothideomycetidae</taxon>
        <taxon>Mycosphaerellales</taxon>
        <taxon>Mycosphaerellaceae</taxon>
        <taxon>Zymoseptoria</taxon>
    </lineage>
</organism>
<accession>A0A2H1H481</accession>
<reference evidence="2" key="1">
    <citation type="submission" date="2017-05" db="EMBL/GenBank/DDBJ databases">
        <authorList>
            <person name="Song R."/>
            <person name="Chenine A.L."/>
            <person name="Ruprecht R.M."/>
        </authorList>
    </citation>
    <scope>NUCLEOTIDE SEQUENCE [LARGE SCALE GENOMIC DNA]</scope>
</reference>
<evidence type="ECO:0000313" key="1">
    <source>
        <dbReference type="EMBL" id="SMR60616.1"/>
    </source>
</evidence>
<proteinExistence type="predicted"/>
<sequence>MGYSEMHCTICGVSFRIGRIRTRHEPRSYAWAYFGSDICNQLALPDIDCSSSLGCTFVDRNKPTDDFHSLDSDPKILFPPDGQLPDEAEHIAGPDCKNTNGCTAMWLSC</sequence>
<gene>
    <name evidence="1" type="ORF">ZT1E4_G10581</name>
</gene>
<dbReference type="EMBL" id="LT854263">
    <property type="protein sequence ID" value="SMR60616.1"/>
    <property type="molecule type" value="Genomic_DNA"/>
</dbReference>
<dbReference type="Proteomes" id="UP000245764">
    <property type="component" value="Chromosome 11"/>
</dbReference>